<dbReference type="PROSITE" id="PS00523">
    <property type="entry name" value="SULFATASE_1"/>
    <property type="match status" value="1"/>
</dbReference>
<dbReference type="InterPro" id="IPR050738">
    <property type="entry name" value="Sulfatase"/>
</dbReference>
<dbReference type="GO" id="GO:0004065">
    <property type="term" value="F:arylsulfatase activity"/>
    <property type="evidence" value="ECO:0007669"/>
    <property type="project" value="TreeGrafter"/>
</dbReference>
<evidence type="ECO:0000313" key="7">
    <source>
        <dbReference type="EMBL" id="AEL27888.1"/>
    </source>
</evidence>
<dbReference type="STRING" id="880070.Cycma_4184"/>
<dbReference type="Proteomes" id="UP000001635">
    <property type="component" value="Chromosome"/>
</dbReference>
<evidence type="ECO:0000256" key="2">
    <source>
        <dbReference type="ARBA" id="ARBA00022723"/>
    </source>
</evidence>
<dbReference type="GO" id="GO:0046872">
    <property type="term" value="F:metal ion binding"/>
    <property type="evidence" value="ECO:0007669"/>
    <property type="project" value="UniProtKB-KW"/>
</dbReference>
<dbReference type="SUPFAM" id="SSF53649">
    <property type="entry name" value="Alkaline phosphatase-like"/>
    <property type="match status" value="1"/>
</dbReference>
<feature type="domain" description="Sulfatase N-terminal" evidence="6">
    <location>
        <begin position="24"/>
        <end position="334"/>
    </location>
</feature>
<keyword evidence="3" id="KW-0378">Hydrolase</keyword>
<protein>
    <submittedName>
        <fullName evidence="7">Sulfatase</fullName>
    </submittedName>
</protein>
<accession>G0IV89</accession>
<dbReference type="PANTHER" id="PTHR42693:SF53">
    <property type="entry name" value="ENDO-4-O-SULFATASE"/>
    <property type="match status" value="1"/>
</dbReference>
<feature type="chain" id="PRO_5003400816" evidence="5">
    <location>
        <begin position="21"/>
        <end position="435"/>
    </location>
</feature>
<proteinExistence type="inferred from homology"/>
<dbReference type="Pfam" id="PF00884">
    <property type="entry name" value="Sulfatase"/>
    <property type="match status" value="1"/>
</dbReference>
<dbReference type="RefSeq" id="WP_014022172.1">
    <property type="nucleotide sequence ID" value="NC_015914.1"/>
</dbReference>
<keyword evidence="4" id="KW-0106">Calcium</keyword>
<dbReference type="eggNOG" id="COG3119">
    <property type="taxonomic scope" value="Bacteria"/>
</dbReference>
<evidence type="ECO:0000259" key="6">
    <source>
        <dbReference type="Pfam" id="PF00884"/>
    </source>
</evidence>
<evidence type="ECO:0000256" key="5">
    <source>
        <dbReference type="SAM" id="SignalP"/>
    </source>
</evidence>
<organism evidence="7 8">
    <name type="scientific">Cyclobacterium marinum (strain ATCC 25205 / DSM 745 / LMG 13164 / NCIMB 1802)</name>
    <name type="common">Flectobacillus marinus</name>
    <dbReference type="NCBI Taxonomy" id="880070"/>
    <lineage>
        <taxon>Bacteria</taxon>
        <taxon>Pseudomonadati</taxon>
        <taxon>Bacteroidota</taxon>
        <taxon>Cytophagia</taxon>
        <taxon>Cytophagales</taxon>
        <taxon>Cyclobacteriaceae</taxon>
        <taxon>Cyclobacterium</taxon>
    </lineage>
</organism>
<gene>
    <name evidence="7" type="ordered locus">Cycma_4184</name>
</gene>
<name>G0IV89_CYCMS</name>
<feature type="signal peptide" evidence="5">
    <location>
        <begin position="1"/>
        <end position="20"/>
    </location>
</feature>
<sequence length="435" mass="49626">MKNALVLLILISCSLTLLNAQDKPNIILIMADDLGYEALEAYGNDFNKTPQIDKMIAKGMKFENTHSMPLCTPSRVQLMTGKYNFRNYLGFGILDPKETTFGHLLKAEGYATCIVGKWQLYGNEVQRKLANGQGGSLPLDAGFDKYRLWQVKDLGSRYKDPLLDSRETGVEFFEGKYGPDLFVDYMEDFMEDQGNKPFFVYYPMVLTHDPFEPVPASNAFASYDPKTRLNHPELFPDMVTHMDHLIGRIIKKVNDLGIAENTLILFIGDNGTDRDVVSTVNGKQLRGNKGYTNDLGTHVPMIAYWPGTIKEGSVNNNLIDFTDFVPTLMDVAGAKNKKSFTDGISFYPQLTGKHNIREVREWVFCHYDPNWGKFTPRTFVHDTKYKLYQNGEIYNLKEDLYEKDALKKNDLNKKEKKIISKFEKVLDEMNLSEGD</sequence>
<evidence type="ECO:0000256" key="4">
    <source>
        <dbReference type="ARBA" id="ARBA00022837"/>
    </source>
</evidence>
<dbReference type="InterPro" id="IPR017850">
    <property type="entry name" value="Alkaline_phosphatase_core_sf"/>
</dbReference>
<evidence type="ECO:0000256" key="3">
    <source>
        <dbReference type="ARBA" id="ARBA00022801"/>
    </source>
</evidence>
<reference evidence="8" key="1">
    <citation type="submission" date="2011-07" db="EMBL/GenBank/DDBJ databases">
        <title>The complete genome of Cyclobacterium marinum DSM 745.</title>
        <authorList>
            <person name="Lucas S."/>
            <person name="Han J."/>
            <person name="Lapidus A."/>
            <person name="Bruce D."/>
            <person name="Goodwin L."/>
            <person name="Pitluck S."/>
            <person name="Peters L."/>
            <person name="Kyrpides N."/>
            <person name="Mavromatis K."/>
            <person name="Ivanova N."/>
            <person name="Ovchinnikova G."/>
            <person name="Chertkov O."/>
            <person name="Detter J.C."/>
            <person name="Tapia R."/>
            <person name="Han C."/>
            <person name="Land M."/>
            <person name="Hauser L."/>
            <person name="Markowitz V."/>
            <person name="Cheng J.-F."/>
            <person name="Hugenholtz P."/>
            <person name="Woyke T."/>
            <person name="Wu D."/>
            <person name="Tindall B."/>
            <person name="Schuetze A."/>
            <person name="Brambilla E."/>
            <person name="Klenk H.-P."/>
            <person name="Eisen J.A."/>
        </authorList>
    </citation>
    <scope>NUCLEOTIDE SEQUENCE [LARGE SCALE GENOMIC DNA]</scope>
    <source>
        <strain evidence="8">ATCC 25205 / DSM 745 / LMG 13164 / NCIMB 1802</strain>
    </source>
</reference>
<dbReference type="HOGENOM" id="CLU_006332_10_4_10"/>
<dbReference type="Gene3D" id="3.40.720.10">
    <property type="entry name" value="Alkaline Phosphatase, subunit A"/>
    <property type="match status" value="1"/>
</dbReference>
<dbReference type="InterPro" id="IPR024607">
    <property type="entry name" value="Sulfatase_CS"/>
</dbReference>
<dbReference type="EMBL" id="CP002955">
    <property type="protein sequence ID" value="AEL27888.1"/>
    <property type="molecule type" value="Genomic_DNA"/>
</dbReference>
<comment type="similarity">
    <text evidence="1">Belongs to the sulfatase family.</text>
</comment>
<keyword evidence="2" id="KW-0479">Metal-binding</keyword>
<dbReference type="AlphaFoldDB" id="G0IV89"/>
<dbReference type="CDD" id="cd16151">
    <property type="entry name" value="sulfatase_like"/>
    <property type="match status" value="1"/>
</dbReference>
<dbReference type="InterPro" id="IPR000917">
    <property type="entry name" value="Sulfatase_N"/>
</dbReference>
<keyword evidence="5" id="KW-0732">Signal</keyword>
<dbReference type="PANTHER" id="PTHR42693">
    <property type="entry name" value="ARYLSULFATASE FAMILY MEMBER"/>
    <property type="match status" value="1"/>
</dbReference>
<dbReference type="KEGG" id="cmr:Cycma_4184"/>
<evidence type="ECO:0000256" key="1">
    <source>
        <dbReference type="ARBA" id="ARBA00008779"/>
    </source>
</evidence>
<evidence type="ECO:0000313" key="8">
    <source>
        <dbReference type="Proteomes" id="UP000001635"/>
    </source>
</evidence>
<keyword evidence="8" id="KW-1185">Reference proteome</keyword>
<dbReference type="OrthoDB" id="9764377at2"/>